<accession>A0ABQ4J892</accession>
<dbReference type="SUPFAM" id="SSF52540">
    <property type="entry name" value="P-loop containing nucleoside triphosphate hydrolases"/>
    <property type="match status" value="1"/>
</dbReference>
<dbReference type="EMBL" id="BOPC01000020">
    <property type="protein sequence ID" value="GIJ26381.1"/>
    <property type="molecule type" value="Genomic_DNA"/>
</dbReference>
<evidence type="ECO:0000313" key="1">
    <source>
        <dbReference type="EMBL" id="GIJ26381.1"/>
    </source>
</evidence>
<gene>
    <name evidence="1" type="ORF">Vqi01_15430</name>
</gene>
<organism evidence="1 2">
    <name type="scientific">Micromonospora qiuiae</name>
    <dbReference type="NCBI Taxonomy" id="502268"/>
    <lineage>
        <taxon>Bacteria</taxon>
        <taxon>Bacillati</taxon>
        <taxon>Actinomycetota</taxon>
        <taxon>Actinomycetes</taxon>
        <taxon>Micromonosporales</taxon>
        <taxon>Micromonosporaceae</taxon>
        <taxon>Micromonospora</taxon>
    </lineage>
</organism>
<dbReference type="Proteomes" id="UP000653076">
    <property type="component" value="Unassembled WGS sequence"/>
</dbReference>
<keyword evidence="2" id="KW-1185">Reference proteome</keyword>
<dbReference type="RefSeq" id="WP_204033903.1">
    <property type="nucleotide sequence ID" value="NZ_BOPC01000020.1"/>
</dbReference>
<dbReference type="InterPro" id="IPR027417">
    <property type="entry name" value="P-loop_NTPase"/>
</dbReference>
<proteinExistence type="predicted"/>
<comment type="caution">
    <text evidence="1">The sequence shown here is derived from an EMBL/GenBank/DDBJ whole genome shotgun (WGS) entry which is preliminary data.</text>
</comment>
<name>A0ABQ4J892_9ACTN</name>
<evidence type="ECO:0000313" key="2">
    <source>
        <dbReference type="Proteomes" id="UP000653076"/>
    </source>
</evidence>
<sequence>MKLIGRRRELAALTCFLDRSGGWLLVSGPPGAGKTALLEAAVELAGERGLPVTRLQTVTGPPSTVESGRRLVLVDDLDRDGRPPAVALAHLAAWLDSGATAIVAAREPFDPPDTMAPPLGVLRLRALTETELADLLPDSSADAVHAVWLLSAGLPGPALAAALELADVDGEPLTHLALATPSRAEFLDLDTGLLRLLEAAAAAPAPPPVRARILARLARELLSDPTAADRRRALVDEAVALARQTDDAGTIAEVHDCGLHALWDPVAARERLAVATDIITYARRAGDVALELRGLMWAFTAHAERADLTAAETALATYARIGAAAGHAETAVVVAARQAMLATVRGRFDTALALAAEVAEGGHRAGVSDTDRLVASLRGRIAMVRGEAAAEAPKLQALARRLPGHHFEATAARALIESGHEAEAALELERALPAVLAGAGPRWVGVLADLAAVAARTGPSASARTLYHALLPFAGRLVVWAGAATITGPVDDYLARLAARLGMTDEAMSHWDSATKIEERLGALPWLAETLALRAAAFPTHENVDDDVQRARTIAQRLRLDGVLGTLDAATRPVSAPEPSGADRGTAEWRLTREGDTWLLDTGTETARLRDTTGLRYLRTLLTAPNQEIPALDLVAGGAGIRVSGGDPLLDQTARARYRHRLAELEAELDAADRAGDVDRAAVAERERHALLAELRRATGLGGRARTHTSEAERARVNATRALRTTIQRMEGAAPLAGLHLRRSLRTGQVFRYQPTPDGPARWRL</sequence>
<protein>
    <recommendedName>
        <fullName evidence="3">AAA+ ATPase domain-containing protein</fullName>
    </recommendedName>
</protein>
<reference evidence="1 2" key="1">
    <citation type="submission" date="2021-01" db="EMBL/GenBank/DDBJ databases">
        <title>Whole genome shotgun sequence of Verrucosispora qiuiae NBRC 106684.</title>
        <authorList>
            <person name="Komaki H."/>
            <person name="Tamura T."/>
        </authorList>
    </citation>
    <scope>NUCLEOTIDE SEQUENCE [LARGE SCALE GENOMIC DNA]</scope>
    <source>
        <strain evidence="1 2">NBRC 106684</strain>
    </source>
</reference>
<evidence type="ECO:0008006" key="3">
    <source>
        <dbReference type="Google" id="ProtNLM"/>
    </source>
</evidence>